<dbReference type="AlphaFoldDB" id="A0AA41QVG5"/>
<gene>
    <name evidence="1" type="ORF">MQH31_10235</name>
</gene>
<protein>
    <submittedName>
        <fullName evidence="1">Uncharacterized protein</fullName>
    </submittedName>
</protein>
<dbReference type="Proteomes" id="UP001165341">
    <property type="component" value="Unassembled WGS sequence"/>
</dbReference>
<organism evidence="1 2">
    <name type="scientific">Cryobacterium zhongshanensis</name>
    <dbReference type="NCBI Taxonomy" id="2928153"/>
    <lineage>
        <taxon>Bacteria</taxon>
        <taxon>Bacillati</taxon>
        <taxon>Actinomycetota</taxon>
        <taxon>Actinomycetes</taxon>
        <taxon>Micrococcales</taxon>
        <taxon>Microbacteriaceae</taxon>
        <taxon>Cryobacterium</taxon>
    </lineage>
</organism>
<name>A0AA41QVG5_9MICO</name>
<dbReference type="EMBL" id="JALGAR010000002">
    <property type="protein sequence ID" value="MCI4658184.1"/>
    <property type="molecule type" value="Genomic_DNA"/>
</dbReference>
<comment type="caution">
    <text evidence="1">The sequence shown here is derived from an EMBL/GenBank/DDBJ whole genome shotgun (WGS) entry which is preliminary data.</text>
</comment>
<keyword evidence="2" id="KW-1185">Reference proteome</keyword>
<dbReference type="RefSeq" id="WP_243011944.1">
    <property type="nucleotide sequence ID" value="NZ_JALGAR010000002.1"/>
</dbReference>
<evidence type="ECO:0000313" key="1">
    <source>
        <dbReference type="EMBL" id="MCI4658184.1"/>
    </source>
</evidence>
<evidence type="ECO:0000313" key="2">
    <source>
        <dbReference type="Proteomes" id="UP001165341"/>
    </source>
</evidence>
<reference evidence="1" key="1">
    <citation type="submission" date="2022-03" db="EMBL/GenBank/DDBJ databases">
        <title>Cryobacterium sp. nov. strain ZS14-85, isolated from Antarctic soil.</title>
        <authorList>
            <person name="Li J."/>
            <person name="Niu G."/>
        </authorList>
    </citation>
    <scope>NUCLEOTIDE SEQUENCE</scope>
    <source>
        <strain evidence="1">ZS14-85</strain>
    </source>
</reference>
<accession>A0AA41QVG5</accession>
<proteinExistence type="predicted"/>
<sequence>MGTLADASSIVINRVAQLSQSGELADLFTTTADTPLTSDETAPADEGAY</sequence>